<proteinExistence type="predicted"/>
<keyword evidence="3" id="KW-1185">Reference proteome</keyword>
<evidence type="ECO:0000313" key="3">
    <source>
        <dbReference type="Proteomes" id="UP000824998"/>
    </source>
</evidence>
<dbReference type="AlphaFoldDB" id="A0A9P8CA08"/>
<feature type="region of interest" description="Disordered" evidence="1">
    <location>
        <begin position="142"/>
        <end position="161"/>
    </location>
</feature>
<reference evidence="2" key="1">
    <citation type="journal article" date="2021" name="IMA Fungus">
        <title>Genomic characterization of three marine fungi, including Emericellopsis atlantica sp. nov. with signatures of a generalist lifestyle and marine biomass degradation.</title>
        <authorList>
            <person name="Hagestad O.C."/>
            <person name="Hou L."/>
            <person name="Andersen J.H."/>
            <person name="Hansen E.H."/>
            <person name="Altermark B."/>
            <person name="Li C."/>
            <person name="Kuhnert E."/>
            <person name="Cox R.J."/>
            <person name="Crous P.W."/>
            <person name="Spatafora J.W."/>
            <person name="Lail K."/>
            <person name="Amirebrahimi M."/>
            <person name="Lipzen A."/>
            <person name="Pangilinan J."/>
            <person name="Andreopoulos W."/>
            <person name="Hayes R.D."/>
            <person name="Ng V."/>
            <person name="Grigoriev I.V."/>
            <person name="Jackson S.A."/>
            <person name="Sutton T.D.S."/>
            <person name="Dobson A.D.W."/>
            <person name="Rama T."/>
        </authorList>
    </citation>
    <scope>NUCLEOTIDE SEQUENCE</scope>
    <source>
        <strain evidence="2">TRa018bII</strain>
    </source>
</reference>
<protein>
    <submittedName>
        <fullName evidence="2">Uncharacterized protein</fullName>
    </submittedName>
</protein>
<evidence type="ECO:0000313" key="2">
    <source>
        <dbReference type="EMBL" id="KAG9237661.1"/>
    </source>
</evidence>
<sequence>MSNDLVGFPWILARAYSCYFPAPRYKPPTRTTRKGRPFGPEEKDHTSYRDDSARKLVFQHGPKAVRRELPRVKMLVRKVPDCRLRTAKSSYRDDSAVSRPIHPWHWKDARTEQNKYARTSVLYGAENCLGPTYHSGPGQLEESVPNHGKPGARSPWVNQTPPVHLPRPVLVRTKNQSRTHILDPSPGEFEIFLFAVTGVGQTRTITCPAYSLLSHSAPQRIFELGR</sequence>
<feature type="compositionally biased region" description="Basic and acidic residues" evidence="1">
    <location>
        <begin position="39"/>
        <end position="49"/>
    </location>
</feature>
<organism evidence="2 3">
    <name type="scientific">Amylocarpus encephaloides</name>
    <dbReference type="NCBI Taxonomy" id="45428"/>
    <lineage>
        <taxon>Eukaryota</taxon>
        <taxon>Fungi</taxon>
        <taxon>Dikarya</taxon>
        <taxon>Ascomycota</taxon>
        <taxon>Pezizomycotina</taxon>
        <taxon>Leotiomycetes</taxon>
        <taxon>Helotiales</taxon>
        <taxon>Helotiales incertae sedis</taxon>
        <taxon>Amylocarpus</taxon>
    </lineage>
</organism>
<accession>A0A9P8CA08</accession>
<comment type="caution">
    <text evidence="2">The sequence shown here is derived from an EMBL/GenBank/DDBJ whole genome shotgun (WGS) entry which is preliminary data.</text>
</comment>
<name>A0A9P8CA08_9HELO</name>
<gene>
    <name evidence="2" type="ORF">BJ875DRAFT_438205</name>
</gene>
<dbReference type="EMBL" id="MU251382">
    <property type="protein sequence ID" value="KAG9237661.1"/>
    <property type="molecule type" value="Genomic_DNA"/>
</dbReference>
<evidence type="ECO:0000256" key="1">
    <source>
        <dbReference type="SAM" id="MobiDB-lite"/>
    </source>
</evidence>
<feature type="region of interest" description="Disordered" evidence="1">
    <location>
        <begin position="28"/>
        <end position="49"/>
    </location>
</feature>
<dbReference type="Proteomes" id="UP000824998">
    <property type="component" value="Unassembled WGS sequence"/>
</dbReference>